<evidence type="ECO:0000256" key="2">
    <source>
        <dbReference type="ARBA" id="ARBA00008557"/>
    </source>
</evidence>
<evidence type="ECO:0000256" key="6">
    <source>
        <dbReference type="PROSITE-ProRule" id="PRU00176"/>
    </source>
</evidence>
<evidence type="ECO:0000256" key="1">
    <source>
        <dbReference type="ARBA" id="ARBA00004496"/>
    </source>
</evidence>
<proteinExistence type="inferred from homology"/>
<feature type="domain" description="RRM" evidence="8">
    <location>
        <begin position="250"/>
        <end position="326"/>
    </location>
</feature>
<dbReference type="InterPro" id="IPR012677">
    <property type="entry name" value="Nucleotide-bd_a/b_plait_sf"/>
</dbReference>
<dbReference type="FunFam" id="1.10.1900.10:FF:000001">
    <property type="entry name" value="Polyadenylate-binding protein"/>
    <property type="match status" value="1"/>
</dbReference>
<dbReference type="InterPro" id="IPR002004">
    <property type="entry name" value="PABP_HYD_C"/>
</dbReference>
<dbReference type="EMBL" id="JAROKS010000613">
    <property type="protein sequence ID" value="KAK1784074.1"/>
    <property type="molecule type" value="Genomic_DNA"/>
</dbReference>
<evidence type="ECO:0000256" key="3">
    <source>
        <dbReference type="ARBA" id="ARBA00022490"/>
    </source>
</evidence>
<comment type="caution">
    <text evidence="10">The sequence shown here is derived from an EMBL/GenBank/DDBJ whole genome shotgun (WGS) entry which is preliminary data.</text>
</comment>
<evidence type="ECO:0000256" key="7">
    <source>
        <dbReference type="RuleBase" id="RU362004"/>
    </source>
</evidence>
<dbReference type="AlphaFoldDB" id="A0AAD8YQN0"/>
<dbReference type="Pfam" id="PF00076">
    <property type="entry name" value="RRM_1"/>
    <property type="match status" value="4"/>
</dbReference>
<dbReference type="SMART" id="SM00361">
    <property type="entry name" value="RRM_1"/>
    <property type="match status" value="3"/>
</dbReference>
<feature type="domain" description="RRM" evidence="8">
    <location>
        <begin position="147"/>
        <end position="224"/>
    </location>
</feature>
<accession>A0AAD8YQN0</accession>
<dbReference type="SMART" id="SM00360">
    <property type="entry name" value="RRM"/>
    <property type="match status" value="3"/>
</dbReference>
<dbReference type="FunFam" id="3.30.70.330:FF:000003">
    <property type="entry name" value="Polyadenylate-binding protein"/>
    <property type="match status" value="1"/>
</dbReference>
<dbReference type="InterPro" id="IPR000504">
    <property type="entry name" value="RRM_dom"/>
</dbReference>
<dbReference type="GO" id="GO:0005737">
    <property type="term" value="C:cytoplasm"/>
    <property type="evidence" value="ECO:0007669"/>
    <property type="project" value="UniProtKB-SubCell"/>
</dbReference>
<keyword evidence="3 7" id="KW-0963">Cytoplasm</keyword>
<evidence type="ECO:0000259" key="8">
    <source>
        <dbReference type="PROSITE" id="PS50102"/>
    </source>
</evidence>
<dbReference type="GO" id="GO:0003723">
    <property type="term" value="F:RNA binding"/>
    <property type="evidence" value="ECO:0007669"/>
    <property type="project" value="UniProtKB-UniRule"/>
</dbReference>
<dbReference type="CDD" id="cd12379">
    <property type="entry name" value="RRM2_I_PABPs"/>
    <property type="match status" value="1"/>
</dbReference>
<evidence type="ECO:0000313" key="11">
    <source>
        <dbReference type="Proteomes" id="UP001239994"/>
    </source>
</evidence>
<dbReference type="SUPFAM" id="SSF54928">
    <property type="entry name" value="RNA-binding domain, RBD"/>
    <property type="match status" value="2"/>
</dbReference>
<dbReference type="CDD" id="cd12380">
    <property type="entry name" value="RRM3_I_PABPs"/>
    <property type="match status" value="1"/>
</dbReference>
<dbReference type="SUPFAM" id="SSF63570">
    <property type="entry name" value="PABC (PABP) domain"/>
    <property type="match status" value="1"/>
</dbReference>
<feature type="domain" description="RRM" evidence="8">
    <location>
        <begin position="55"/>
        <end position="131"/>
    </location>
</feature>
<dbReference type="Gene3D" id="3.30.70.330">
    <property type="match status" value="4"/>
</dbReference>
<dbReference type="InterPro" id="IPR045305">
    <property type="entry name" value="RRM2_I_PABPs"/>
</dbReference>
<dbReference type="InterPro" id="IPR006515">
    <property type="entry name" value="PABP_1234"/>
</dbReference>
<dbReference type="InterPro" id="IPR036053">
    <property type="entry name" value="PABP-dom"/>
</dbReference>
<keyword evidence="5 6" id="KW-0694">RNA-binding</keyword>
<dbReference type="PANTHER" id="PTHR24012">
    <property type="entry name" value="RNA BINDING PROTEIN"/>
    <property type="match status" value="1"/>
</dbReference>
<feature type="domain" description="PABC" evidence="9">
    <location>
        <begin position="483"/>
        <end position="560"/>
    </location>
</feature>
<dbReference type="InterPro" id="IPR003954">
    <property type="entry name" value="RRM_euk-type"/>
</dbReference>
<dbReference type="InterPro" id="IPR035979">
    <property type="entry name" value="RBD_domain_sf"/>
</dbReference>
<dbReference type="FunFam" id="3.30.70.330:FF:000042">
    <property type="entry name" value="Polyadenylate-binding protein"/>
    <property type="match status" value="1"/>
</dbReference>
<sequence length="576" mass="63436">DAMTLCSLGYAYVNFQQQADAERALDTMNFNIIKGRPVRIMWSQRDPSLRKSGVGNIFIKNLDKSIDSEALYDTFSAFGNILSSKVVCDENGSKGYGFVHFETREAVERAIERLNGMLLNDRKVFIGHFKSRKEREAEMGARAKKFTNVYIKNFGEDMDDDKLKEIFSKFGQTLSTRVMTDESGKSKGFGFVSFERHEDAKRAVDEINGKELNGKKVYVGYAQKKGERQTGLKRKFEQMKQDGMTRYQGDNLYVKNLDDGLDDARLRKEFSRFGTITSAKVMMEGGRSKGFGFVCFSSPEEAATAMTEMNGRVVGTKPLYVALAQRKEERQAHLSNKYMKRTASVSALPNLVLNPYQPAPPSGYNMEAIPQAQNWPEPAGTTTSQLAQLLPSPCWAMQCVHPQQVQDMPSAIGPAASCPQAISAIRPTTACQVPRTMAYQTMASEAPGTGMASAKAANKASLQHLGAELQVPVQLAAVHVQGQEPLSASMLAAAPPQEQKQILGERLFPLIKNMQPTLAGKITGMFLELDNSELLHMLESPESLHPKVDEAVAVLQDQCAQEAAQKSLTSAAVLAV</sequence>
<comment type="function">
    <text evidence="7">Binds the poly(A) tail of mRNA.</text>
</comment>
<feature type="non-terminal residue" evidence="10">
    <location>
        <position position="576"/>
    </location>
</feature>
<dbReference type="Proteomes" id="UP001239994">
    <property type="component" value="Unassembled WGS sequence"/>
</dbReference>
<dbReference type="Gene3D" id="1.10.1900.10">
    <property type="entry name" value="c-terminal domain of poly(a) binding protein"/>
    <property type="match status" value="1"/>
</dbReference>
<protein>
    <recommendedName>
        <fullName evidence="7">Polyadenylate-binding protein</fullName>
        <shortName evidence="7">PABP</shortName>
    </recommendedName>
</protein>
<dbReference type="NCBIfam" id="TIGR01628">
    <property type="entry name" value="PABP-1234"/>
    <property type="match status" value="1"/>
</dbReference>
<dbReference type="SMART" id="SM00517">
    <property type="entry name" value="PolyA"/>
    <property type="match status" value="1"/>
</dbReference>
<evidence type="ECO:0000256" key="5">
    <source>
        <dbReference type="ARBA" id="ARBA00022884"/>
    </source>
</evidence>
<comment type="subcellular location">
    <subcellularLocation>
        <location evidence="1 7">Cytoplasm</location>
    </subcellularLocation>
</comment>
<feature type="domain" description="RRM" evidence="8">
    <location>
        <begin position="1"/>
        <end position="45"/>
    </location>
</feature>
<evidence type="ECO:0000259" key="9">
    <source>
        <dbReference type="PROSITE" id="PS51309"/>
    </source>
</evidence>
<dbReference type="CDD" id="cd12381">
    <property type="entry name" value="RRM4_I_PABPs"/>
    <property type="match status" value="1"/>
</dbReference>
<organism evidence="10 11">
    <name type="scientific">Electrophorus voltai</name>
    <dbReference type="NCBI Taxonomy" id="2609070"/>
    <lineage>
        <taxon>Eukaryota</taxon>
        <taxon>Metazoa</taxon>
        <taxon>Chordata</taxon>
        <taxon>Craniata</taxon>
        <taxon>Vertebrata</taxon>
        <taxon>Euteleostomi</taxon>
        <taxon>Actinopterygii</taxon>
        <taxon>Neopterygii</taxon>
        <taxon>Teleostei</taxon>
        <taxon>Ostariophysi</taxon>
        <taxon>Gymnotiformes</taxon>
        <taxon>Gymnotoidei</taxon>
        <taxon>Gymnotidae</taxon>
        <taxon>Electrophorus</taxon>
    </lineage>
</organism>
<gene>
    <name evidence="10" type="ORF">P4O66_021736</name>
</gene>
<evidence type="ECO:0000256" key="4">
    <source>
        <dbReference type="ARBA" id="ARBA00022737"/>
    </source>
</evidence>
<dbReference type="PROSITE" id="PS50102">
    <property type="entry name" value="RRM"/>
    <property type="match status" value="4"/>
</dbReference>
<reference evidence="10" key="1">
    <citation type="submission" date="2023-03" db="EMBL/GenBank/DDBJ databases">
        <title>Electrophorus voltai genome.</title>
        <authorList>
            <person name="Bian C."/>
        </authorList>
    </citation>
    <scope>NUCLEOTIDE SEQUENCE</scope>
    <source>
        <strain evidence="10">CB-2022</strain>
        <tissue evidence="10">Muscle</tissue>
    </source>
</reference>
<dbReference type="PROSITE" id="PS51309">
    <property type="entry name" value="PABC"/>
    <property type="match status" value="1"/>
</dbReference>
<name>A0AAD8YQN0_9TELE</name>
<keyword evidence="4" id="KW-0677">Repeat</keyword>
<evidence type="ECO:0000313" key="10">
    <source>
        <dbReference type="EMBL" id="KAK1784074.1"/>
    </source>
</evidence>
<keyword evidence="11" id="KW-1185">Reference proteome</keyword>
<dbReference type="FunFam" id="3.30.70.330:FF:000154">
    <property type="entry name" value="Polyadenylate-binding protein"/>
    <property type="match status" value="1"/>
</dbReference>
<comment type="similarity">
    <text evidence="2 7">Belongs to the polyadenylate-binding protein type-1 family.</text>
</comment>
<dbReference type="Pfam" id="PF00658">
    <property type="entry name" value="MLLE"/>
    <property type="match status" value="1"/>
</dbReference>